<keyword evidence="6" id="KW-1185">Reference proteome</keyword>
<evidence type="ECO:0000259" key="4">
    <source>
        <dbReference type="Pfam" id="PF00535"/>
    </source>
</evidence>
<dbReference type="EMBL" id="FMSV02000059">
    <property type="protein sequence ID" value="SEH04573.1"/>
    <property type="molecule type" value="Genomic_DNA"/>
</dbReference>
<keyword evidence="2 5" id="KW-0328">Glycosyltransferase</keyword>
<comment type="similarity">
    <text evidence="1">Belongs to the glycosyltransferase 2 family.</text>
</comment>
<dbReference type="GO" id="GO:0016757">
    <property type="term" value="F:glycosyltransferase activity"/>
    <property type="evidence" value="ECO:0007669"/>
    <property type="project" value="UniProtKB-KW"/>
</dbReference>
<keyword evidence="3 5" id="KW-0808">Transferase</keyword>
<dbReference type="AlphaFoldDB" id="A0A1H6F4U1"/>
<dbReference type="InterPro" id="IPR029044">
    <property type="entry name" value="Nucleotide-diphossugar_trans"/>
</dbReference>
<dbReference type="Proteomes" id="UP000236724">
    <property type="component" value="Unassembled WGS sequence"/>
</dbReference>
<organism evidence="5 6">
    <name type="scientific">Candidatus Venteria ishoeyi</name>
    <dbReference type="NCBI Taxonomy" id="1899563"/>
    <lineage>
        <taxon>Bacteria</taxon>
        <taxon>Pseudomonadati</taxon>
        <taxon>Pseudomonadota</taxon>
        <taxon>Gammaproteobacteria</taxon>
        <taxon>Thiotrichales</taxon>
        <taxon>Thiotrichaceae</taxon>
        <taxon>Venteria</taxon>
    </lineage>
</organism>
<feature type="domain" description="Glycosyltransferase 2-like" evidence="4">
    <location>
        <begin position="8"/>
        <end position="144"/>
    </location>
</feature>
<accession>A0A1H6F4U1</accession>
<evidence type="ECO:0000313" key="5">
    <source>
        <dbReference type="EMBL" id="SEH04573.1"/>
    </source>
</evidence>
<dbReference type="SUPFAM" id="SSF53448">
    <property type="entry name" value="Nucleotide-diphospho-sugar transferases"/>
    <property type="match status" value="1"/>
</dbReference>
<sequence>MKLKVITVIVNYNKPYDVIHGVKKVYQGSILPEKILVIDNASTDNSIEILENHLSGKIDLIKNSENKGGSGGFSTGIKIAMNDNPDYIWLMDDDAYPHQEYLEYALKTFSQFPKAGIVGAQLLDINNPEIIVELGANINWNDVSTTPIKRREKKLTKNIIVMVDYVPACCMIISKKIISQIGLFEKKFFIHWDDMEYGYRANQNNFQVVVNSQAIAYHKQFDKPALPLVRYYDIRNSYFFYLKKANNLGMKIHIFWQILYKFIQSPFIANPFDFIIYKNAVLDMFQNKMGKLVETPSWEIQIANFDCIVLSHHLALHEKLFLAKKITMLDKDKLKLIILFDTKTELEELKNYCSICLTNSIWNYIKIMTLGFKQNILLLSPDYYTALDFLPLTKAHYDGNFLLKKPVNIRVLWDFIKYYIRKQSNSKD</sequence>
<evidence type="ECO:0000256" key="2">
    <source>
        <dbReference type="ARBA" id="ARBA00022676"/>
    </source>
</evidence>
<dbReference type="InterPro" id="IPR001173">
    <property type="entry name" value="Glyco_trans_2-like"/>
</dbReference>
<evidence type="ECO:0000256" key="3">
    <source>
        <dbReference type="ARBA" id="ARBA00022679"/>
    </source>
</evidence>
<dbReference type="PANTHER" id="PTHR43179">
    <property type="entry name" value="RHAMNOSYLTRANSFERASE WBBL"/>
    <property type="match status" value="1"/>
</dbReference>
<evidence type="ECO:0000313" key="6">
    <source>
        <dbReference type="Proteomes" id="UP000236724"/>
    </source>
</evidence>
<dbReference type="PANTHER" id="PTHR43179:SF12">
    <property type="entry name" value="GALACTOFURANOSYLTRANSFERASE GLFT2"/>
    <property type="match status" value="1"/>
</dbReference>
<dbReference type="RefSeq" id="WP_103918622.1">
    <property type="nucleotide sequence ID" value="NZ_FMSV02000059.1"/>
</dbReference>
<proteinExistence type="inferred from homology"/>
<reference evidence="5 6" key="1">
    <citation type="submission" date="2016-10" db="EMBL/GenBank/DDBJ databases">
        <authorList>
            <person name="de Groot N.N."/>
        </authorList>
    </citation>
    <scope>NUCLEOTIDE SEQUENCE [LARGE SCALE GENOMIC DNA]</scope>
    <source>
        <strain evidence="5">MBHS1</strain>
    </source>
</reference>
<dbReference type="EC" id="2.4.1.288" evidence="5"/>
<name>A0A1H6F4U1_9GAMM</name>
<evidence type="ECO:0000256" key="1">
    <source>
        <dbReference type="ARBA" id="ARBA00006739"/>
    </source>
</evidence>
<dbReference type="OrthoDB" id="9771846at2"/>
<gene>
    <name evidence="5" type="primary">glfT2</name>
    <name evidence="5" type="ORF">MBHS_00421</name>
</gene>
<dbReference type="Gene3D" id="3.90.550.60">
    <property type="match status" value="1"/>
</dbReference>
<protein>
    <submittedName>
        <fullName evidence="5">Galactofuranosyl transferase GlfT2</fullName>
        <ecNumber evidence="5">2.4.1.288</ecNumber>
    </submittedName>
</protein>
<dbReference type="Pfam" id="PF00535">
    <property type="entry name" value="Glycos_transf_2"/>
    <property type="match status" value="1"/>
</dbReference>